<evidence type="ECO:0000313" key="2">
    <source>
        <dbReference type="Proteomes" id="UP000053676"/>
    </source>
</evidence>
<accession>W2T257</accession>
<keyword evidence="2" id="KW-1185">Reference proteome</keyword>
<reference evidence="2" key="1">
    <citation type="journal article" date="2014" name="Nat. Genet.">
        <title>Genome of the human hookworm Necator americanus.</title>
        <authorList>
            <person name="Tang Y.T."/>
            <person name="Gao X."/>
            <person name="Rosa B.A."/>
            <person name="Abubucker S."/>
            <person name="Hallsworth-Pepin K."/>
            <person name="Martin J."/>
            <person name="Tyagi R."/>
            <person name="Heizer E."/>
            <person name="Zhang X."/>
            <person name="Bhonagiri-Palsikar V."/>
            <person name="Minx P."/>
            <person name="Warren W.C."/>
            <person name="Wang Q."/>
            <person name="Zhan B."/>
            <person name="Hotez P.J."/>
            <person name="Sternberg P.W."/>
            <person name="Dougall A."/>
            <person name="Gaze S.T."/>
            <person name="Mulvenna J."/>
            <person name="Sotillo J."/>
            <person name="Ranganathan S."/>
            <person name="Rabelo E.M."/>
            <person name="Wilson R.K."/>
            <person name="Felgner P.L."/>
            <person name="Bethony J."/>
            <person name="Hawdon J.M."/>
            <person name="Gasser R.B."/>
            <person name="Loukas A."/>
            <person name="Mitreva M."/>
        </authorList>
    </citation>
    <scope>NUCLEOTIDE SEQUENCE [LARGE SCALE GENOMIC DNA]</scope>
</reference>
<sequence>MVEMYMRAVERPSFEWRFKGVMGFHNEFGANGVQYLGSLTPEVLIEMTTLYAETEAELQEIKVVVFMILETFL</sequence>
<dbReference type="EMBL" id="KI660251">
    <property type="protein sequence ID" value="ETN76090.1"/>
    <property type="molecule type" value="Genomic_DNA"/>
</dbReference>
<proteinExistence type="predicted"/>
<name>W2T257_NECAM</name>
<dbReference type="OrthoDB" id="5838030at2759"/>
<protein>
    <submittedName>
        <fullName evidence="1">Uncharacterized protein</fullName>
    </submittedName>
</protein>
<evidence type="ECO:0000313" key="1">
    <source>
        <dbReference type="EMBL" id="ETN76090.1"/>
    </source>
</evidence>
<dbReference type="Proteomes" id="UP000053676">
    <property type="component" value="Unassembled WGS sequence"/>
</dbReference>
<organism evidence="1 2">
    <name type="scientific">Necator americanus</name>
    <name type="common">Human hookworm</name>
    <dbReference type="NCBI Taxonomy" id="51031"/>
    <lineage>
        <taxon>Eukaryota</taxon>
        <taxon>Metazoa</taxon>
        <taxon>Ecdysozoa</taxon>
        <taxon>Nematoda</taxon>
        <taxon>Chromadorea</taxon>
        <taxon>Rhabditida</taxon>
        <taxon>Rhabditina</taxon>
        <taxon>Rhabditomorpha</taxon>
        <taxon>Strongyloidea</taxon>
        <taxon>Ancylostomatidae</taxon>
        <taxon>Bunostominae</taxon>
        <taxon>Necator</taxon>
    </lineage>
</organism>
<gene>
    <name evidence="1" type="ORF">NECAME_11936</name>
</gene>
<dbReference type="KEGG" id="nai:NECAME_11936"/>
<dbReference type="AlphaFoldDB" id="W2T257"/>